<name>A0ABY8HA23_9MICC</name>
<evidence type="ECO:0000259" key="1">
    <source>
        <dbReference type="PROSITE" id="PS50943"/>
    </source>
</evidence>
<dbReference type="PROSITE" id="PS50943">
    <property type="entry name" value="HTH_CROC1"/>
    <property type="match status" value="1"/>
</dbReference>
<dbReference type="SUPFAM" id="SSF47413">
    <property type="entry name" value="lambda repressor-like DNA-binding domains"/>
    <property type="match status" value="1"/>
</dbReference>
<dbReference type="EMBL" id="CP121252">
    <property type="protein sequence ID" value="WFP17560.1"/>
    <property type="molecule type" value="Genomic_DNA"/>
</dbReference>
<evidence type="ECO:0000313" key="3">
    <source>
        <dbReference type="Proteomes" id="UP001219037"/>
    </source>
</evidence>
<keyword evidence="3" id="KW-1185">Reference proteome</keyword>
<dbReference type="InterPro" id="IPR001387">
    <property type="entry name" value="Cro/C1-type_HTH"/>
</dbReference>
<sequence length="73" mass="7806">MAELSRNDVTQTQAARAIGLPQNALSARLHGRVEFRLSELLTICELLGIDLGTILANVQQEFSAEAAGNLVVS</sequence>
<evidence type="ECO:0000313" key="2">
    <source>
        <dbReference type="EMBL" id="WFP17560.1"/>
    </source>
</evidence>
<dbReference type="RefSeq" id="WP_278159161.1">
    <property type="nucleotide sequence ID" value="NZ_CP121252.1"/>
</dbReference>
<proteinExistence type="predicted"/>
<protein>
    <submittedName>
        <fullName evidence="2">Helix-turn-helix transcriptional regulator</fullName>
    </submittedName>
</protein>
<dbReference type="Gene3D" id="1.10.260.40">
    <property type="entry name" value="lambda repressor-like DNA-binding domains"/>
    <property type="match status" value="1"/>
</dbReference>
<reference evidence="2 3" key="1">
    <citation type="submission" date="2023-04" db="EMBL/GenBank/DDBJ databases">
        <title>Funneling lignin-derived compounds into biodiesel using alkali-halophilic Citricoccus sp. P2.</title>
        <authorList>
            <person name="Luo C.-B."/>
        </authorList>
    </citation>
    <scope>NUCLEOTIDE SEQUENCE [LARGE SCALE GENOMIC DNA]</scope>
    <source>
        <strain evidence="2 3">P2</strain>
    </source>
</reference>
<accession>A0ABY8HA23</accession>
<dbReference type="Proteomes" id="UP001219037">
    <property type="component" value="Chromosome"/>
</dbReference>
<organism evidence="2 3">
    <name type="scientific">Citricoccus muralis</name>
    <dbReference type="NCBI Taxonomy" id="169134"/>
    <lineage>
        <taxon>Bacteria</taxon>
        <taxon>Bacillati</taxon>
        <taxon>Actinomycetota</taxon>
        <taxon>Actinomycetes</taxon>
        <taxon>Micrococcales</taxon>
        <taxon>Micrococcaceae</taxon>
        <taxon>Citricoccus</taxon>
    </lineage>
</organism>
<dbReference type="Pfam" id="PF13443">
    <property type="entry name" value="HTH_26"/>
    <property type="match status" value="1"/>
</dbReference>
<dbReference type="InterPro" id="IPR010982">
    <property type="entry name" value="Lambda_DNA-bd_dom_sf"/>
</dbReference>
<gene>
    <name evidence="2" type="ORF">P8192_05505</name>
</gene>
<dbReference type="CDD" id="cd00093">
    <property type="entry name" value="HTH_XRE"/>
    <property type="match status" value="1"/>
</dbReference>
<feature type="domain" description="HTH cro/C1-type" evidence="1">
    <location>
        <begin position="6"/>
        <end position="54"/>
    </location>
</feature>